<organism evidence="2 3">
    <name type="scientific">Lupinus luteus</name>
    <name type="common">European yellow lupine</name>
    <dbReference type="NCBI Taxonomy" id="3873"/>
    <lineage>
        <taxon>Eukaryota</taxon>
        <taxon>Viridiplantae</taxon>
        <taxon>Streptophyta</taxon>
        <taxon>Embryophyta</taxon>
        <taxon>Tracheophyta</taxon>
        <taxon>Spermatophyta</taxon>
        <taxon>Magnoliopsida</taxon>
        <taxon>eudicotyledons</taxon>
        <taxon>Gunneridae</taxon>
        <taxon>Pentapetalae</taxon>
        <taxon>rosids</taxon>
        <taxon>fabids</taxon>
        <taxon>Fabales</taxon>
        <taxon>Fabaceae</taxon>
        <taxon>Papilionoideae</taxon>
        <taxon>50 kb inversion clade</taxon>
        <taxon>genistoids sensu lato</taxon>
        <taxon>core genistoids</taxon>
        <taxon>Genisteae</taxon>
        <taxon>Lupinus</taxon>
    </lineage>
</organism>
<feature type="region of interest" description="Disordered" evidence="1">
    <location>
        <begin position="25"/>
        <end position="63"/>
    </location>
</feature>
<evidence type="ECO:0008006" key="4">
    <source>
        <dbReference type="Google" id="ProtNLM"/>
    </source>
</evidence>
<proteinExistence type="predicted"/>
<comment type="caution">
    <text evidence="2">The sequence shown here is derived from an EMBL/GenBank/DDBJ whole genome shotgun (WGS) entry which is preliminary data.</text>
</comment>
<dbReference type="AlphaFoldDB" id="A0AAV1XZU6"/>
<keyword evidence="3" id="KW-1185">Reference proteome</keyword>
<dbReference type="GO" id="GO:0005730">
    <property type="term" value="C:nucleolus"/>
    <property type="evidence" value="ECO:0007669"/>
    <property type="project" value="TreeGrafter"/>
</dbReference>
<evidence type="ECO:0000313" key="3">
    <source>
        <dbReference type="Proteomes" id="UP001497480"/>
    </source>
</evidence>
<reference evidence="2 3" key="1">
    <citation type="submission" date="2024-03" db="EMBL/GenBank/DDBJ databases">
        <authorList>
            <person name="Martinez-Hernandez J."/>
        </authorList>
    </citation>
    <scope>NUCLEOTIDE SEQUENCE [LARGE SCALE GENOMIC DNA]</scope>
</reference>
<dbReference type="Pfam" id="PF08555">
    <property type="entry name" value="FAM32A"/>
    <property type="match status" value="1"/>
</dbReference>
<accession>A0AAV1XZU6</accession>
<feature type="compositionally biased region" description="Basic residues" evidence="1">
    <location>
        <begin position="28"/>
        <end position="40"/>
    </location>
</feature>
<evidence type="ECO:0000256" key="1">
    <source>
        <dbReference type="SAM" id="MobiDB-lite"/>
    </source>
</evidence>
<protein>
    <recommendedName>
        <fullName evidence="4">Protein FAM32A-like</fullName>
    </recommendedName>
</protein>
<dbReference type="PANTHER" id="PTHR13282:SF6">
    <property type="entry name" value="PROTEIN FAM32A"/>
    <property type="match status" value="1"/>
</dbReference>
<dbReference type="Proteomes" id="UP001497480">
    <property type="component" value="Unassembled WGS sequence"/>
</dbReference>
<name>A0AAV1XZU6_LUPLU</name>
<dbReference type="PANTHER" id="PTHR13282">
    <property type="entry name" value="PROTEIN FAM32A"/>
    <property type="match status" value="1"/>
</dbReference>
<dbReference type="InterPro" id="IPR013865">
    <property type="entry name" value="FAM32A"/>
</dbReference>
<evidence type="ECO:0000313" key="2">
    <source>
        <dbReference type="EMBL" id="CAL0327230.1"/>
    </source>
</evidence>
<gene>
    <name evidence="2" type="ORF">LLUT_LOCUS28290</name>
</gene>
<sequence length="115" mass="13155">MPSAYDNVVIEKLKLKGKALDIKANNAIKKKKKKKHRKSSQHFPQTTTSGGEGKGASNDDYLTPFERRFLQQREKVEVERLVKMARMSHRDKIQGFNQYLANLSDHYDIPKVGPG</sequence>
<dbReference type="EMBL" id="CAXHTB010000020">
    <property type="protein sequence ID" value="CAL0327230.1"/>
    <property type="molecule type" value="Genomic_DNA"/>
</dbReference>